<proteinExistence type="predicted"/>
<sequence>MIGSIGSTAPSLSVASVLQAGITSAVSGTGALTGAGDTADISGPGKLFAALKELAAEDPEKFKAVAADIATKLKEAAEKASDATGSVAGPSSLLSDLAAKFETAAETGDVSVLEPPSQGPGGVGGYNRAGRPNGPPPPPPADSGVDLKALFDSITKEVTDALAA</sequence>
<name>A0A2Z3H4F4_9BACT</name>
<accession>A0A2Z3H4F4</accession>
<evidence type="ECO:0000313" key="2">
    <source>
        <dbReference type="EMBL" id="AWM39212.1"/>
    </source>
</evidence>
<dbReference type="EMBL" id="CP025958">
    <property type="protein sequence ID" value="AWM39212.1"/>
    <property type="molecule type" value="Genomic_DNA"/>
</dbReference>
<feature type="region of interest" description="Disordered" evidence="1">
    <location>
        <begin position="105"/>
        <end position="146"/>
    </location>
</feature>
<dbReference type="RefSeq" id="WP_010048255.1">
    <property type="nucleotide sequence ID" value="NZ_CP042911.1"/>
</dbReference>
<evidence type="ECO:0000256" key="1">
    <source>
        <dbReference type="SAM" id="MobiDB-lite"/>
    </source>
</evidence>
<gene>
    <name evidence="2" type="ORF">C1280_20980</name>
</gene>
<dbReference type="KEGG" id="gog:C1280_20980"/>
<protein>
    <submittedName>
        <fullName evidence="2">Uncharacterized protein</fullName>
    </submittedName>
</protein>
<organism evidence="2 3">
    <name type="scientific">Gemmata obscuriglobus</name>
    <dbReference type="NCBI Taxonomy" id="114"/>
    <lineage>
        <taxon>Bacteria</taxon>
        <taxon>Pseudomonadati</taxon>
        <taxon>Planctomycetota</taxon>
        <taxon>Planctomycetia</taxon>
        <taxon>Gemmatales</taxon>
        <taxon>Gemmataceae</taxon>
        <taxon>Gemmata</taxon>
    </lineage>
</organism>
<keyword evidence="3" id="KW-1185">Reference proteome</keyword>
<reference evidence="2 3" key="1">
    <citation type="submission" date="2018-01" db="EMBL/GenBank/DDBJ databases">
        <title>G. obscuriglobus.</title>
        <authorList>
            <person name="Franke J."/>
            <person name="Blomberg W."/>
            <person name="Selmecki A."/>
        </authorList>
    </citation>
    <scope>NUCLEOTIDE SEQUENCE [LARGE SCALE GENOMIC DNA]</scope>
    <source>
        <strain evidence="2 3">DSM 5831</strain>
    </source>
</reference>
<dbReference type="Proteomes" id="UP000245802">
    <property type="component" value="Chromosome"/>
</dbReference>
<evidence type="ECO:0000313" key="3">
    <source>
        <dbReference type="Proteomes" id="UP000245802"/>
    </source>
</evidence>
<dbReference type="AlphaFoldDB" id="A0A2Z3H4F4"/>